<sequence>MPTHHPRGTMRNIGIIGAGQAGLQLAFGLLAKGYGVTVYSDRTPEQLFNARLAATTFLFGRACQYEQELGLDFWTDPGASAHGGDLDICMAPGQRALNVRGRLLNAGRALDLRAKYSRWLAEFERRGGTVVVRDVDVEALDALAPRHDLVLVTAGRNSFTPLFERDAGRSPHAQPQRNLMAMIVTGMKPLHDTPSPALKFFLTAGHGEYFSMPYFDRIRGPLHCILLEAIPGQGLDRFRGLATARDVMARMKDVMHDFSPWVEDRLKDAAIVDESSWLTGALTPTVRKPVGRLPSGRAVMGLGDVVMLNDPIAGQGLNSASKQAHCVTQAILAHGDQPFTPDWMEQTFEHFWRTEGQYITGFTNMLLQPPPAHLIQYLGAASKTQALGDAFFDNFGEPQRFWPWIASAAETEARIRQAAAA</sequence>
<dbReference type="RefSeq" id="WP_193347913.1">
    <property type="nucleotide sequence ID" value="NZ_CBCSIP010000024.1"/>
</dbReference>
<gene>
    <name evidence="2" type="ORF">G4177_10140</name>
</gene>
<organism evidence="2 3">
    <name type="scientific">Corallococcus soli</name>
    <dbReference type="NCBI Taxonomy" id="2710757"/>
    <lineage>
        <taxon>Bacteria</taxon>
        <taxon>Pseudomonadati</taxon>
        <taxon>Myxococcota</taxon>
        <taxon>Myxococcia</taxon>
        <taxon>Myxococcales</taxon>
        <taxon>Cystobacterineae</taxon>
        <taxon>Myxococcaceae</taxon>
        <taxon>Corallococcus</taxon>
    </lineage>
</organism>
<dbReference type="Gene3D" id="3.30.9.40">
    <property type="match status" value="1"/>
</dbReference>
<dbReference type="PRINTS" id="PR00420">
    <property type="entry name" value="RNGMNOXGNASE"/>
</dbReference>
<comment type="caution">
    <text evidence="2">The sequence shown here is derived from an EMBL/GenBank/DDBJ whole genome shotgun (WGS) entry which is preliminary data.</text>
</comment>
<dbReference type="EMBL" id="JAAIYO010000002">
    <property type="protein sequence ID" value="MBE4748523.1"/>
    <property type="molecule type" value="Genomic_DNA"/>
</dbReference>
<dbReference type="Pfam" id="PF17885">
    <property type="entry name" value="Smoa_sbd"/>
    <property type="match status" value="1"/>
</dbReference>
<protein>
    <submittedName>
        <fullName evidence="2">FAD-binding oxidoreductase</fullName>
    </submittedName>
</protein>
<dbReference type="Gene3D" id="6.10.250.650">
    <property type="match status" value="1"/>
</dbReference>
<dbReference type="Gene3D" id="3.50.50.60">
    <property type="entry name" value="FAD/NAD(P)-binding domain"/>
    <property type="match status" value="2"/>
</dbReference>
<accession>A0ABR9PKS8</accession>
<dbReference type="InterPro" id="IPR041654">
    <property type="entry name" value="StyA_sbd"/>
</dbReference>
<name>A0ABR9PKS8_9BACT</name>
<keyword evidence="3" id="KW-1185">Reference proteome</keyword>
<feature type="domain" description="Styrene monooxygenase StyA putative substrate binding" evidence="1">
    <location>
        <begin position="155"/>
        <end position="265"/>
    </location>
</feature>
<dbReference type="Proteomes" id="UP001516472">
    <property type="component" value="Unassembled WGS sequence"/>
</dbReference>
<proteinExistence type="predicted"/>
<dbReference type="InterPro" id="IPR036188">
    <property type="entry name" value="FAD/NAD-bd_sf"/>
</dbReference>
<evidence type="ECO:0000313" key="2">
    <source>
        <dbReference type="EMBL" id="MBE4748523.1"/>
    </source>
</evidence>
<dbReference type="SUPFAM" id="SSF51905">
    <property type="entry name" value="FAD/NAD(P)-binding domain"/>
    <property type="match status" value="1"/>
</dbReference>
<reference evidence="2 3" key="1">
    <citation type="submission" date="2020-02" db="EMBL/GenBank/DDBJ databases">
        <authorList>
            <person name="Babadi Z.K."/>
            <person name="Risdian C."/>
            <person name="Ebrahimipour G.H."/>
            <person name="Wink J."/>
        </authorList>
    </citation>
    <scope>NUCLEOTIDE SEQUENCE [LARGE SCALE GENOMIC DNA]</scope>
    <source>
        <strain evidence="2 3">ZKHCc1 1396</strain>
    </source>
</reference>
<evidence type="ECO:0000259" key="1">
    <source>
        <dbReference type="Pfam" id="PF17885"/>
    </source>
</evidence>
<evidence type="ECO:0000313" key="3">
    <source>
        <dbReference type="Proteomes" id="UP001516472"/>
    </source>
</evidence>